<dbReference type="AlphaFoldDB" id="H2Z737"/>
<evidence type="ECO:0000313" key="11">
    <source>
        <dbReference type="Proteomes" id="UP000007875"/>
    </source>
</evidence>
<dbReference type="STRING" id="51511.ENSCSAVP00000013399"/>
<proteinExistence type="inferred from homology"/>
<feature type="transmembrane region" description="Helical" evidence="9">
    <location>
        <begin position="159"/>
        <end position="184"/>
    </location>
</feature>
<dbReference type="GO" id="GO:0098554">
    <property type="term" value="C:cytoplasmic side of endoplasmic reticulum membrane"/>
    <property type="evidence" value="ECO:0007669"/>
    <property type="project" value="TreeGrafter"/>
</dbReference>
<evidence type="ECO:0000256" key="7">
    <source>
        <dbReference type="ARBA" id="ARBA00022989"/>
    </source>
</evidence>
<dbReference type="Ensembl" id="ENSCSAVT00000013551.1">
    <property type="protein sequence ID" value="ENSCSAVP00000013399.1"/>
    <property type="gene ID" value="ENSCSAVG00000007855.1"/>
</dbReference>
<dbReference type="Pfam" id="PF04258">
    <property type="entry name" value="Peptidase_A22B"/>
    <property type="match status" value="1"/>
</dbReference>
<evidence type="ECO:0000256" key="5">
    <source>
        <dbReference type="ARBA" id="ARBA00022801"/>
    </source>
</evidence>
<evidence type="ECO:0000256" key="3">
    <source>
        <dbReference type="ARBA" id="ARBA00006859"/>
    </source>
</evidence>
<sequence>MAVVPVIIGSYRSVKYLEKQRLTGEKPDTITKDDAMKFPLVASGMLFGIYCFFKLFSQDHINILVSFYFFVLGIFAMSQIIGPYIENLIPSSFPNIPYHLHLTEGEGDSKSVLVDLDFDRRYAATLVLFALVSGFYAVKKHWLINNVIGLCFAINGVELLQLSSIGTGCILLIGLFFYDVFWVFGTNVMVLVARKFNAPIKVVFPQDFLVEGIFGKNMAMLGLGDIVIPGIFIALLLRFDMSLKRENNLYFKTGMIAYFLGLLTTIVVMVVFNHAQPALLYLVPACIIAPLAVAAYKGDLEAMFGYSDEKTLKSEETVKEESDKKTE</sequence>
<evidence type="ECO:0000256" key="2">
    <source>
        <dbReference type="ARBA" id="ARBA00004477"/>
    </source>
</evidence>
<dbReference type="eggNOG" id="KOG2443">
    <property type="taxonomic scope" value="Eukaryota"/>
</dbReference>
<name>H2Z737_CIOSA</name>
<dbReference type="GO" id="GO:0033619">
    <property type="term" value="P:membrane protein proteolysis"/>
    <property type="evidence" value="ECO:0007669"/>
    <property type="project" value="TreeGrafter"/>
</dbReference>
<feature type="transmembrane region" description="Helical" evidence="9">
    <location>
        <begin position="249"/>
        <end position="272"/>
    </location>
</feature>
<evidence type="ECO:0000256" key="4">
    <source>
        <dbReference type="ARBA" id="ARBA00022692"/>
    </source>
</evidence>
<keyword evidence="7 9" id="KW-1133">Transmembrane helix</keyword>
<keyword evidence="5" id="KW-0378">Hydrolase</keyword>
<keyword evidence="4 9" id="KW-0812">Transmembrane</keyword>
<dbReference type="GO" id="GO:0006465">
    <property type="term" value="P:signal peptide processing"/>
    <property type="evidence" value="ECO:0007669"/>
    <property type="project" value="TreeGrafter"/>
</dbReference>
<evidence type="ECO:0000256" key="8">
    <source>
        <dbReference type="ARBA" id="ARBA00023136"/>
    </source>
</evidence>
<organism evidence="10 11">
    <name type="scientific">Ciona savignyi</name>
    <name type="common">Pacific transparent sea squirt</name>
    <dbReference type="NCBI Taxonomy" id="51511"/>
    <lineage>
        <taxon>Eukaryota</taxon>
        <taxon>Metazoa</taxon>
        <taxon>Chordata</taxon>
        <taxon>Tunicata</taxon>
        <taxon>Ascidiacea</taxon>
        <taxon>Phlebobranchia</taxon>
        <taxon>Cionidae</taxon>
        <taxon>Ciona</taxon>
    </lineage>
</organism>
<feature type="transmembrane region" description="Helical" evidence="9">
    <location>
        <begin position="278"/>
        <end position="296"/>
    </location>
</feature>
<feature type="transmembrane region" description="Helical" evidence="9">
    <location>
        <begin position="218"/>
        <end position="237"/>
    </location>
</feature>
<dbReference type="GeneTree" id="ENSGT00940000156478"/>
<dbReference type="PANTHER" id="PTHR12174:SF23">
    <property type="entry name" value="MINOR HISTOCOMPATIBILITY ANTIGEN H13"/>
    <property type="match status" value="1"/>
</dbReference>
<comment type="subcellular location">
    <subcellularLocation>
        <location evidence="2">Endoplasmic reticulum membrane</location>
        <topology evidence="2">Multi-pass membrane protein</topology>
    </subcellularLocation>
    <subcellularLocation>
        <location evidence="1">Membrane</location>
        <topology evidence="1">Multi-pass membrane protein</topology>
        <orientation evidence="1">Lumenal side</orientation>
    </subcellularLocation>
</comment>
<dbReference type="InterPro" id="IPR006639">
    <property type="entry name" value="Preselin/SPP"/>
</dbReference>
<evidence type="ECO:0000256" key="9">
    <source>
        <dbReference type="SAM" id="Phobius"/>
    </source>
</evidence>
<evidence type="ECO:0008006" key="12">
    <source>
        <dbReference type="Google" id="ProtNLM"/>
    </source>
</evidence>
<dbReference type="SMART" id="SM00730">
    <property type="entry name" value="PSN"/>
    <property type="match status" value="1"/>
</dbReference>
<dbReference type="OMA" id="FLYDIWW"/>
<evidence type="ECO:0000313" key="10">
    <source>
        <dbReference type="Ensembl" id="ENSCSAVP00000013399.1"/>
    </source>
</evidence>
<evidence type="ECO:0000256" key="1">
    <source>
        <dbReference type="ARBA" id="ARBA00004366"/>
    </source>
</evidence>
<reference evidence="11" key="1">
    <citation type="submission" date="2003-08" db="EMBL/GenBank/DDBJ databases">
        <authorList>
            <person name="Birren B."/>
            <person name="Nusbaum C."/>
            <person name="Abebe A."/>
            <person name="Abouelleil A."/>
            <person name="Adekoya E."/>
            <person name="Ait-zahra M."/>
            <person name="Allen N."/>
            <person name="Allen T."/>
            <person name="An P."/>
            <person name="Anderson M."/>
            <person name="Anderson S."/>
            <person name="Arachchi H."/>
            <person name="Armbruster J."/>
            <person name="Bachantsang P."/>
            <person name="Baldwin J."/>
            <person name="Barry A."/>
            <person name="Bayul T."/>
            <person name="Blitshsteyn B."/>
            <person name="Bloom T."/>
            <person name="Blye J."/>
            <person name="Boguslavskiy L."/>
            <person name="Borowsky M."/>
            <person name="Boukhgalter B."/>
            <person name="Brunache A."/>
            <person name="Butler J."/>
            <person name="Calixte N."/>
            <person name="Calvo S."/>
            <person name="Camarata J."/>
            <person name="Campo K."/>
            <person name="Chang J."/>
            <person name="Cheshatsang Y."/>
            <person name="Citroen M."/>
            <person name="Collymore A."/>
            <person name="Considine T."/>
            <person name="Cook A."/>
            <person name="Cooke P."/>
            <person name="Corum B."/>
            <person name="Cuomo C."/>
            <person name="David R."/>
            <person name="Dawoe T."/>
            <person name="Degray S."/>
            <person name="Dodge S."/>
            <person name="Dooley K."/>
            <person name="Dorje P."/>
            <person name="Dorjee K."/>
            <person name="Dorris L."/>
            <person name="Duffey N."/>
            <person name="Dupes A."/>
            <person name="Elkins T."/>
            <person name="Engels R."/>
            <person name="Erickson J."/>
            <person name="Farina A."/>
            <person name="Faro S."/>
            <person name="Ferreira P."/>
            <person name="Fischer H."/>
            <person name="Fitzgerald M."/>
            <person name="Foley K."/>
            <person name="Gage D."/>
            <person name="Galagan J."/>
            <person name="Gearin G."/>
            <person name="Gnerre S."/>
            <person name="Gnirke A."/>
            <person name="Goyette A."/>
            <person name="Graham J."/>
            <person name="Grandbois E."/>
            <person name="Gyaltsen K."/>
            <person name="Hafez N."/>
            <person name="Hagopian D."/>
            <person name="Hagos B."/>
            <person name="Hall J."/>
            <person name="Hatcher B."/>
            <person name="Heller A."/>
            <person name="Higgins H."/>
            <person name="Honan T."/>
            <person name="Horn A."/>
            <person name="Houde N."/>
            <person name="Hughes L."/>
            <person name="Hulme W."/>
            <person name="Husby E."/>
            <person name="Iliev I."/>
            <person name="Jaffe D."/>
            <person name="Jones C."/>
            <person name="Kamal M."/>
            <person name="Kamat A."/>
            <person name="Kamvysselis M."/>
            <person name="Karlsson E."/>
            <person name="Kells C."/>
            <person name="Kieu A."/>
            <person name="Kisner P."/>
            <person name="Kodira C."/>
            <person name="Kulbokas E."/>
            <person name="Labutti K."/>
            <person name="Lama D."/>
            <person name="Landers T."/>
            <person name="Leger J."/>
            <person name="Levine S."/>
            <person name="Lewis D."/>
            <person name="Lewis T."/>
            <person name="Lindblad-toh K."/>
            <person name="Liu X."/>
            <person name="Lokyitsang T."/>
            <person name="Lokyitsang Y."/>
            <person name="Lucien O."/>
            <person name="Lui A."/>
            <person name="Ma L.J."/>
            <person name="Mabbitt R."/>
            <person name="Macdonald J."/>
            <person name="Maclean C."/>
            <person name="Major J."/>
            <person name="Manning J."/>
            <person name="Marabella R."/>
            <person name="Maru K."/>
            <person name="Matthews C."/>
            <person name="Mauceli E."/>
            <person name="Mccarthy M."/>
            <person name="Mcdonough S."/>
            <person name="Mcghee T."/>
            <person name="Meldrim J."/>
            <person name="Meneus L."/>
            <person name="Mesirov J."/>
            <person name="Mihalev A."/>
            <person name="Mihova T."/>
            <person name="Mikkelsen T."/>
            <person name="Mlenga V."/>
            <person name="Moru K."/>
            <person name="Mozes J."/>
            <person name="Mulrain L."/>
            <person name="Munson G."/>
            <person name="Naylor J."/>
            <person name="Newes C."/>
            <person name="Nguyen C."/>
            <person name="Nguyen N."/>
            <person name="Nguyen T."/>
            <person name="Nicol R."/>
            <person name="Nielsen C."/>
            <person name="Nizzari M."/>
            <person name="Norbu C."/>
            <person name="Norbu N."/>
            <person name="O'donnell P."/>
            <person name="Okoawo O."/>
            <person name="O'leary S."/>
            <person name="Omotosho B."/>
            <person name="O'neill K."/>
            <person name="Osman S."/>
            <person name="Parker S."/>
            <person name="Perrin D."/>
            <person name="Phunkhang P."/>
            <person name="Piqani B."/>
            <person name="Purcell S."/>
            <person name="Rachupka T."/>
            <person name="Ramasamy U."/>
            <person name="Rameau R."/>
            <person name="Ray V."/>
            <person name="Raymond C."/>
            <person name="Retta R."/>
            <person name="Richardson S."/>
            <person name="Rise C."/>
            <person name="Rodriguez J."/>
            <person name="Rogers J."/>
            <person name="Rogov P."/>
            <person name="Rutman M."/>
            <person name="Schupbach R."/>
            <person name="Seaman C."/>
            <person name="Settipalli S."/>
            <person name="Sharpe T."/>
            <person name="Sheridan J."/>
            <person name="Sherpa N."/>
            <person name="Shi J."/>
            <person name="Smirnov S."/>
            <person name="Smith C."/>
            <person name="Sougnez C."/>
            <person name="Spencer B."/>
            <person name="Stalker J."/>
            <person name="Stange-thomann N."/>
            <person name="Stavropoulos S."/>
            <person name="Stetson K."/>
            <person name="Stone C."/>
            <person name="Stone S."/>
            <person name="Stubbs M."/>
            <person name="Talamas J."/>
            <person name="Tchuinga P."/>
            <person name="Tenzing P."/>
            <person name="Tesfaye S."/>
            <person name="Theodore J."/>
            <person name="Thoulutsang Y."/>
            <person name="Topham K."/>
            <person name="Towey S."/>
            <person name="Tsamla T."/>
            <person name="Tsomo N."/>
            <person name="Vallee D."/>
            <person name="Vassiliev H."/>
            <person name="Venkataraman V."/>
            <person name="Vinson J."/>
            <person name="Vo A."/>
            <person name="Wade C."/>
            <person name="Wang S."/>
            <person name="Wangchuk T."/>
            <person name="Wangdi T."/>
            <person name="Whittaker C."/>
            <person name="Wilkinson J."/>
            <person name="Wu Y."/>
            <person name="Wyman D."/>
            <person name="Yadav S."/>
            <person name="Yang S."/>
            <person name="Yang X."/>
            <person name="Yeager S."/>
            <person name="Yee E."/>
            <person name="Young G."/>
            <person name="Zainoun J."/>
            <person name="Zembeck L."/>
            <person name="Zimmer A."/>
            <person name="Zody M."/>
            <person name="Lander E."/>
        </authorList>
    </citation>
    <scope>NUCLEOTIDE SEQUENCE [LARGE SCALE GENOMIC DNA]</scope>
</reference>
<dbReference type="Proteomes" id="UP000007875">
    <property type="component" value="Unassembled WGS sequence"/>
</dbReference>
<dbReference type="GO" id="GO:0042500">
    <property type="term" value="F:aspartic endopeptidase activity, intramembrane cleaving"/>
    <property type="evidence" value="ECO:0007669"/>
    <property type="project" value="InterPro"/>
</dbReference>
<keyword evidence="11" id="KW-1185">Reference proteome</keyword>
<dbReference type="InterPro" id="IPR007369">
    <property type="entry name" value="Peptidase_A22B_SPP"/>
</dbReference>
<reference evidence="10" key="3">
    <citation type="submission" date="2025-09" db="UniProtKB">
        <authorList>
            <consortium name="Ensembl"/>
        </authorList>
    </citation>
    <scope>IDENTIFICATION</scope>
</reference>
<reference evidence="10" key="2">
    <citation type="submission" date="2025-08" db="UniProtKB">
        <authorList>
            <consortium name="Ensembl"/>
        </authorList>
    </citation>
    <scope>IDENTIFICATION</scope>
</reference>
<feature type="transmembrane region" description="Helical" evidence="9">
    <location>
        <begin position="38"/>
        <end position="56"/>
    </location>
</feature>
<dbReference type="MEROPS" id="A22.003"/>
<dbReference type="HOGENOM" id="CLU_023799_0_0_1"/>
<protein>
    <recommendedName>
        <fullName evidence="12">Minor histocompatibility antigen H13</fullName>
    </recommendedName>
</protein>
<dbReference type="FunCoup" id="H2Z737">
    <property type="interactions" value="736"/>
</dbReference>
<dbReference type="PANTHER" id="PTHR12174">
    <property type="entry name" value="SIGNAL PEPTIDE PEPTIDASE"/>
    <property type="match status" value="1"/>
</dbReference>
<dbReference type="InParanoid" id="H2Z737"/>
<feature type="transmembrane region" description="Helical" evidence="9">
    <location>
        <begin position="121"/>
        <end position="138"/>
    </location>
</feature>
<evidence type="ECO:0000256" key="6">
    <source>
        <dbReference type="ARBA" id="ARBA00022824"/>
    </source>
</evidence>
<keyword evidence="6" id="KW-0256">Endoplasmic reticulum</keyword>
<keyword evidence="8 9" id="KW-0472">Membrane</keyword>
<dbReference type="GO" id="GO:0098553">
    <property type="term" value="C:lumenal side of endoplasmic reticulum membrane"/>
    <property type="evidence" value="ECO:0007669"/>
    <property type="project" value="TreeGrafter"/>
</dbReference>
<accession>H2Z737</accession>
<comment type="similarity">
    <text evidence="3">Belongs to the peptidase A22B family.</text>
</comment>
<feature type="transmembrane region" description="Helical" evidence="9">
    <location>
        <begin position="63"/>
        <end position="85"/>
    </location>
</feature>